<keyword evidence="9" id="KW-1185">Reference proteome</keyword>
<feature type="transmembrane region" description="Helical" evidence="6">
    <location>
        <begin position="178"/>
        <end position="197"/>
    </location>
</feature>
<dbReference type="Proteomes" id="UP000000851">
    <property type="component" value="Chromosome"/>
</dbReference>
<dbReference type="GO" id="GO:0005886">
    <property type="term" value="C:plasma membrane"/>
    <property type="evidence" value="ECO:0007669"/>
    <property type="project" value="UniProtKB-SubCell"/>
</dbReference>
<dbReference type="OrthoDB" id="9781469at2"/>
<dbReference type="PANTHER" id="PTHR42718:SF9">
    <property type="entry name" value="MAJOR FACILITATOR SUPERFAMILY MULTIDRUG TRANSPORTER MFSC"/>
    <property type="match status" value="1"/>
</dbReference>
<evidence type="ECO:0000256" key="1">
    <source>
        <dbReference type="ARBA" id="ARBA00004651"/>
    </source>
</evidence>
<organism evidence="8 9">
    <name type="scientific">Catenulispora acidiphila (strain DSM 44928 / JCM 14897 / NBRC 102108 / NRRL B-24433 / ID139908)</name>
    <dbReference type="NCBI Taxonomy" id="479433"/>
    <lineage>
        <taxon>Bacteria</taxon>
        <taxon>Bacillati</taxon>
        <taxon>Actinomycetota</taxon>
        <taxon>Actinomycetes</taxon>
        <taxon>Catenulisporales</taxon>
        <taxon>Catenulisporaceae</taxon>
        <taxon>Catenulispora</taxon>
    </lineage>
</organism>
<feature type="transmembrane region" description="Helical" evidence="6">
    <location>
        <begin position="342"/>
        <end position="364"/>
    </location>
</feature>
<gene>
    <name evidence="8" type="ordered locus">Caci_4897</name>
</gene>
<keyword evidence="4 6" id="KW-1133">Transmembrane helix</keyword>
<keyword evidence="5 6" id="KW-0472">Membrane</keyword>
<feature type="transmembrane region" description="Helical" evidence="6">
    <location>
        <begin position="19"/>
        <end position="40"/>
    </location>
</feature>
<dbReference type="EMBL" id="CP001700">
    <property type="protein sequence ID" value="ACU73757.1"/>
    <property type="molecule type" value="Genomic_DNA"/>
</dbReference>
<feature type="transmembrane region" description="Helical" evidence="6">
    <location>
        <begin position="415"/>
        <end position="436"/>
    </location>
</feature>
<dbReference type="STRING" id="479433.Caci_4897"/>
<dbReference type="AlphaFoldDB" id="C7Q1M8"/>
<dbReference type="CDD" id="cd17321">
    <property type="entry name" value="MFS_MMR_MDR_like"/>
    <property type="match status" value="1"/>
</dbReference>
<dbReference type="InterPro" id="IPR020846">
    <property type="entry name" value="MFS_dom"/>
</dbReference>
<feature type="transmembrane region" description="Helical" evidence="6">
    <location>
        <begin position="89"/>
        <end position="106"/>
    </location>
</feature>
<evidence type="ECO:0000256" key="5">
    <source>
        <dbReference type="ARBA" id="ARBA00023136"/>
    </source>
</evidence>
<dbReference type="SUPFAM" id="SSF103473">
    <property type="entry name" value="MFS general substrate transporter"/>
    <property type="match status" value="1"/>
</dbReference>
<feature type="transmembrane region" description="Helical" evidence="6">
    <location>
        <begin position="491"/>
        <end position="511"/>
    </location>
</feature>
<keyword evidence="2" id="KW-0813">Transport</keyword>
<proteinExistence type="predicted"/>
<accession>C7Q1M8</accession>
<dbReference type="eggNOG" id="COG0477">
    <property type="taxonomic scope" value="Bacteria"/>
</dbReference>
<feature type="transmembrane region" description="Helical" evidence="6">
    <location>
        <begin position="60"/>
        <end position="80"/>
    </location>
</feature>
<feature type="transmembrane region" description="Helical" evidence="6">
    <location>
        <begin position="112"/>
        <end position="137"/>
    </location>
</feature>
<evidence type="ECO:0000313" key="8">
    <source>
        <dbReference type="EMBL" id="ACU73757.1"/>
    </source>
</evidence>
<protein>
    <submittedName>
        <fullName evidence="8">Major facilitator superfamily MFS_1</fullName>
    </submittedName>
</protein>
<evidence type="ECO:0000256" key="4">
    <source>
        <dbReference type="ARBA" id="ARBA00022989"/>
    </source>
</evidence>
<evidence type="ECO:0000256" key="6">
    <source>
        <dbReference type="SAM" id="Phobius"/>
    </source>
</evidence>
<evidence type="ECO:0000256" key="3">
    <source>
        <dbReference type="ARBA" id="ARBA00022692"/>
    </source>
</evidence>
<feature type="transmembrane region" description="Helical" evidence="6">
    <location>
        <begin position="209"/>
        <end position="229"/>
    </location>
</feature>
<keyword evidence="3 6" id="KW-0812">Transmembrane</keyword>
<dbReference type="PANTHER" id="PTHR42718">
    <property type="entry name" value="MAJOR FACILITATOR SUPERFAMILY MULTIDRUG TRANSPORTER MFSC"/>
    <property type="match status" value="1"/>
</dbReference>
<dbReference type="InParanoid" id="C7Q1M8"/>
<evidence type="ECO:0000259" key="7">
    <source>
        <dbReference type="PROSITE" id="PS50850"/>
    </source>
</evidence>
<dbReference type="GO" id="GO:0022857">
    <property type="term" value="F:transmembrane transporter activity"/>
    <property type="evidence" value="ECO:0007669"/>
    <property type="project" value="InterPro"/>
</dbReference>
<comment type="subcellular location">
    <subcellularLocation>
        <location evidence="1">Cell membrane</location>
        <topology evidence="1">Multi-pass membrane protein</topology>
    </subcellularLocation>
</comment>
<dbReference type="KEGG" id="cai:Caci_4897"/>
<dbReference type="InterPro" id="IPR011701">
    <property type="entry name" value="MFS"/>
</dbReference>
<name>C7Q1M8_CATAD</name>
<sequence length="520" mass="52784">MSATTGLPPTGTGVERSPLALGTLIACCLAVCLAQIGVAIPATLNGLFQQDLHPVGSELTWISDAFLLPVSVLELTFGVLGDLFGRKRLLIGGALLLGLGESVSASSHGVHLLWAGQALSGIGAAALFPTSLAMIVAGTRGHGERARLIALWAGLLSLGGALAPVLGGFTAAHGSWRWSFVVVAIVAGVSALVSLVLARDSRSPAGRSLDLGGQVTIGVSLFALLYAVIQGPTDGWGSGPVVGGFVVAVLFLVLFVVAERRASSPLLRLGIFVNRGFAVASVVAVVGMFSFLGTAYATSIRLGPIQHQSPLRTSVAFLLLNGLTLVLIPVTSRLLARMPARWLLAIGLVLMAAGDFLAATLAVGDRTLTVLVLPLGLVGTGFAFTVSSITATAVNTVEPALEGMASATTNQLRDFGFTLGPAVVGAIALSNAASGFQARLGRSSLDPALKAAAQHVMAEGGPLAVNSVPPDSPPGHAGPLAFDALGHGYSIGYLVCGLAALASCLLVVGALRRSDARTLQ</sequence>
<feature type="transmembrane region" description="Helical" evidence="6">
    <location>
        <begin position="149"/>
        <end position="172"/>
    </location>
</feature>
<dbReference type="HOGENOM" id="CLU_000960_28_2_11"/>
<reference evidence="8 9" key="1">
    <citation type="journal article" date="2009" name="Stand. Genomic Sci.">
        <title>Complete genome sequence of Catenulispora acidiphila type strain (ID 139908).</title>
        <authorList>
            <person name="Copeland A."/>
            <person name="Lapidus A."/>
            <person name="Glavina Del Rio T."/>
            <person name="Nolan M."/>
            <person name="Lucas S."/>
            <person name="Chen F."/>
            <person name="Tice H."/>
            <person name="Cheng J.F."/>
            <person name="Bruce D."/>
            <person name="Goodwin L."/>
            <person name="Pitluck S."/>
            <person name="Mikhailova N."/>
            <person name="Pati A."/>
            <person name="Ivanova N."/>
            <person name="Mavromatis K."/>
            <person name="Chen A."/>
            <person name="Palaniappan K."/>
            <person name="Chain P."/>
            <person name="Land M."/>
            <person name="Hauser L."/>
            <person name="Chang Y.J."/>
            <person name="Jeffries C.D."/>
            <person name="Chertkov O."/>
            <person name="Brettin T."/>
            <person name="Detter J.C."/>
            <person name="Han C."/>
            <person name="Ali Z."/>
            <person name="Tindall B.J."/>
            <person name="Goker M."/>
            <person name="Bristow J."/>
            <person name="Eisen J.A."/>
            <person name="Markowitz V."/>
            <person name="Hugenholtz P."/>
            <person name="Kyrpides N.C."/>
            <person name="Klenk H.P."/>
        </authorList>
    </citation>
    <scope>NUCLEOTIDE SEQUENCE [LARGE SCALE GENOMIC DNA]</scope>
    <source>
        <strain evidence="9">DSM 44928 / JCM 14897 / NBRC 102108 / NRRL B-24433 / ID139908</strain>
    </source>
</reference>
<evidence type="ECO:0000313" key="9">
    <source>
        <dbReference type="Proteomes" id="UP000000851"/>
    </source>
</evidence>
<dbReference type="InterPro" id="IPR036259">
    <property type="entry name" value="MFS_trans_sf"/>
</dbReference>
<feature type="domain" description="Major facilitator superfamily (MFS) profile" evidence="7">
    <location>
        <begin position="23"/>
        <end position="515"/>
    </location>
</feature>
<dbReference type="PRINTS" id="PR01036">
    <property type="entry name" value="TCRTETB"/>
</dbReference>
<feature type="transmembrane region" description="Helical" evidence="6">
    <location>
        <begin position="370"/>
        <end position="394"/>
    </location>
</feature>
<feature type="transmembrane region" description="Helical" evidence="6">
    <location>
        <begin position="311"/>
        <end position="330"/>
    </location>
</feature>
<dbReference type="PROSITE" id="PS50850">
    <property type="entry name" value="MFS"/>
    <property type="match status" value="1"/>
</dbReference>
<evidence type="ECO:0000256" key="2">
    <source>
        <dbReference type="ARBA" id="ARBA00022448"/>
    </source>
</evidence>
<dbReference type="Gene3D" id="1.20.1250.20">
    <property type="entry name" value="MFS general substrate transporter like domains"/>
    <property type="match status" value="2"/>
</dbReference>
<feature type="transmembrane region" description="Helical" evidence="6">
    <location>
        <begin position="235"/>
        <end position="257"/>
    </location>
</feature>
<dbReference type="RefSeq" id="WP_015793486.1">
    <property type="nucleotide sequence ID" value="NC_013131.1"/>
</dbReference>
<feature type="transmembrane region" description="Helical" evidence="6">
    <location>
        <begin position="277"/>
        <end position="299"/>
    </location>
</feature>
<dbReference type="Pfam" id="PF07690">
    <property type="entry name" value="MFS_1"/>
    <property type="match status" value="1"/>
</dbReference>